<keyword evidence="6" id="KW-1185">Reference proteome</keyword>
<dbReference type="GO" id="GO:0098552">
    <property type="term" value="C:side of membrane"/>
    <property type="evidence" value="ECO:0007669"/>
    <property type="project" value="UniProtKB-ARBA"/>
</dbReference>
<evidence type="ECO:0000256" key="2">
    <source>
        <dbReference type="ARBA" id="ARBA00008164"/>
    </source>
</evidence>
<dbReference type="InterPro" id="IPR050710">
    <property type="entry name" value="Band7/mec-2_domain"/>
</dbReference>
<gene>
    <name evidence="5" type="ORF">PN36_18440</name>
</gene>
<dbReference type="InterPro" id="IPR001972">
    <property type="entry name" value="Stomatin_HflK_fam"/>
</dbReference>
<dbReference type="InterPro" id="IPR001107">
    <property type="entry name" value="Band_7"/>
</dbReference>
<name>A0A0A6P3L2_9GAMM</name>
<protein>
    <recommendedName>
        <fullName evidence="4">Band 7 domain-containing protein</fullName>
    </recommendedName>
</protein>
<dbReference type="AlphaFoldDB" id="A0A0A6P3L2"/>
<organism evidence="5 6">
    <name type="scientific">Candidatus Thiomargarita nelsonii</name>
    <dbReference type="NCBI Taxonomy" id="1003181"/>
    <lineage>
        <taxon>Bacteria</taxon>
        <taxon>Pseudomonadati</taxon>
        <taxon>Pseudomonadota</taxon>
        <taxon>Gammaproteobacteria</taxon>
        <taxon>Thiotrichales</taxon>
        <taxon>Thiotrichaceae</taxon>
        <taxon>Thiomargarita</taxon>
    </lineage>
</organism>
<evidence type="ECO:0000313" key="6">
    <source>
        <dbReference type="Proteomes" id="UP000030428"/>
    </source>
</evidence>
<comment type="caution">
    <text evidence="5">The sequence shown here is derived from an EMBL/GenBank/DDBJ whole genome shotgun (WGS) entry which is preliminary data.</text>
</comment>
<dbReference type="FunFam" id="3.30.479.30:FF:000004">
    <property type="entry name" value="Putative membrane protease family, stomatin"/>
    <property type="match status" value="1"/>
</dbReference>
<dbReference type="Proteomes" id="UP000030428">
    <property type="component" value="Unassembled WGS sequence"/>
</dbReference>
<dbReference type="PRINTS" id="PR00721">
    <property type="entry name" value="STOMATIN"/>
</dbReference>
<evidence type="ECO:0000313" key="5">
    <source>
        <dbReference type="EMBL" id="KHD05022.1"/>
    </source>
</evidence>
<dbReference type="PANTHER" id="PTHR43327:SF10">
    <property type="entry name" value="STOMATIN-LIKE PROTEIN 2, MITOCHONDRIAL"/>
    <property type="match status" value="1"/>
</dbReference>
<dbReference type="PANTHER" id="PTHR43327">
    <property type="entry name" value="STOMATIN-LIKE PROTEIN 2, MITOCHONDRIAL"/>
    <property type="match status" value="1"/>
</dbReference>
<dbReference type="EMBL" id="JSZA02000072">
    <property type="protein sequence ID" value="KHD05022.1"/>
    <property type="molecule type" value="Genomic_DNA"/>
</dbReference>
<comment type="similarity">
    <text evidence="2">Belongs to the band 7/mec-2 family.</text>
</comment>
<reference evidence="5 6" key="1">
    <citation type="journal article" date="2016" name="Front. Microbiol.">
        <title>Single-Cell (Meta-)Genomics of a Dimorphic Candidatus Thiomargarita nelsonii Reveals Genomic Plasticity.</title>
        <authorList>
            <person name="Flood B.E."/>
            <person name="Fliss P."/>
            <person name="Jones D.S."/>
            <person name="Dick G.J."/>
            <person name="Jain S."/>
            <person name="Kaster A.K."/>
            <person name="Winkel M."/>
            <person name="Mussmann M."/>
            <person name="Bailey J."/>
        </authorList>
    </citation>
    <scope>NUCLEOTIDE SEQUENCE [LARGE SCALE GENOMIC DNA]</scope>
    <source>
        <strain evidence="5">Hydrate Ridge</strain>
    </source>
</reference>
<dbReference type="GO" id="GO:0005886">
    <property type="term" value="C:plasma membrane"/>
    <property type="evidence" value="ECO:0007669"/>
    <property type="project" value="UniProtKB-ARBA"/>
</dbReference>
<keyword evidence="3" id="KW-0812">Transmembrane</keyword>
<evidence type="ECO:0000259" key="4">
    <source>
        <dbReference type="SMART" id="SM00244"/>
    </source>
</evidence>
<keyword evidence="3" id="KW-0472">Membrane</keyword>
<comment type="subcellular location">
    <subcellularLocation>
        <location evidence="1">Membrane</location>
        <topology evidence="1">Single-pass membrane protein</topology>
    </subcellularLocation>
</comment>
<dbReference type="Gene3D" id="3.30.479.30">
    <property type="entry name" value="Band 7 domain"/>
    <property type="match status" value="1"/>
</dbReference>
<dbReference type="SUPFAM" id="SSF117892">
    <property type="entry name" value="Band 7/SPFH domain"/>
    <property type="match status" value="1"/>
</dbReference>
<feature type="transmembrane region" description="Helical" evidence="3">
    <location>
        <begin position="7"/>
        <end position="26"/>
    </location>
</feature>
<evidence type="ECO:0000256" key="3">
    <source>
        <dbReference type="SAM" id="Phobius"/>
    </source>
</evidence>
<dbReference type="Pfam" id="PF01145">
    <property type="entry name" value="Band_7"/>
    <property type="match status" value="1"/>
</dbReference>
<proteinExistence type="inferred from homology"/>
<accession>A0A0A6P3L2</accession>
<evidence type="ECO:0000256" key="1">
    <source>
        <dbReference type="ARBA" id="ARBA00004167"/>
    </source>
</evidence>
<dbReference type="InterPro" id="IPR036013">
    <property type="entry name" value="Band_7/SPFH_dom_sf"/>
</dbReference>
<sequence length="305" mass="33640">MLFLNDFAIFVFIFLAMAIILVFLGVKSVSQGEQWTVERFGKYTKTLDPGLHLIVPAVDVISTKLNMMETIIDIPAQNVITQDNAMVHVDGVVFYQIVNAAQAAYQIRNLETGIENLAITNIRNVIGSMVLDEVLSKRDEINAELLQVIDDASHPWGVKVLRVEIKDIAPPQDLVDAMARQMKAERDKRATILEAQAYRQAEILQAEGEKQAVILEAEARKIAAYRDAEARERFAEAEAKATDVISDAIESGEIQAVNYLIAIKYMGAVNNLATSENTNLLLMPLETSGIIGAVASLKDIIKGNK</sequence>
<dbReference type="CDD" id="cd08829">
    <property type="entry name" value="SPFH_paraslipin"/>
    <property type="match status" value="1"/>
</dbReference>
<keyword evidence="3" id="KW-1133">Transmembrane helix</keyword>
<dbReference type="SMART" id="SM00244">
    <property type="entry name" value="PHB"/>
    <property type="match status" value="1"/>
</dbReference>
<feature type="domain" description="Band 7" evidence="4">
    <location>
        <begin position="24"/>
        <end position="182"/>
    </location>
</feature>